<proteinExistence type="predicted"/>
<evidence type="ECO:0000313" key="3">
    <source>
        <dbReference type="Proteomes" id="UP000325243"/>
    </source>
</evidence>
<keyword evidence="3" id="KW-1185">Reference proteome</keyword>
<evidence type="ECO:0000256" key="1">
    <source>
        <dbReference type="SAM" id="Phobius"/>
    </source>
</evidence>
<comment type="caution">
    <text evidence="2">The sequence shown here is derived from an EMBL/GenBank/DDBJ whole genome shotgun (WGS) entry which is preliminary data.</text>
</comment>
<keyword evidence="1" id="KW-1133">Transmembrane helix</keyword>
<organism evidence="2 3">
    <name type="scientific">Agromyces mariniharenae</name>
    <dbReference type="NCBI Taxonomy" id="2604423"/>
    <lineage>
        <taxon>Bacteria</taxon>
        <taxon>Bacillati</taxon>
        <taxon>Actinomycetota</taxon>
        <taxon>Actinomycetes</taxon>
        <taxon>Micrococcales</taxon>
        <taxon>Microbacteriaceae</taxon>
        <taxon>Agromyces</taxon>
    </lineage>
</organism>
<keyword evidence="1" id="KW-0812">Transmembrane</keyword>
<protein>
    <submittedName>
        <fullName evidence="2">Uncharacterized protein</fullName>
    </submittedName>
</protein>
<accession>A0A5S4UU17</accession>
<dbReference type="RefSeq" id="WP_148734538.1">
    <property type="nucleotide sequence ID" value="NZ_VSSB01000002.1"/>
</dbReference>
<evidence type="ECO:0000313" key="2">
    <source>
        <dbReference type="EMBL" id="TYL50437.1"/>
    </source>
</evidence>
<name>A0A5S4UU17_9MICO</name>
<gene>
    <name evidence="2" type="ORF">FYC51_14615</name>
</gene>
<dbReference type="AlphaFoldDB" id="A0A5S4UU17"/>
<feature type="transmembrane region" description="Helical" evidence="1">
    <location>
        <begin position="67"/>
        <end position="88"/>
    </location>
</feature>
<keyword evidence="1" id="KW-0472">Membrane</keyword>
<dbReference type="Proteomes" id="UP000325243">
    <property type="component" value="Unassembled WGS sequence"/>
</dbReference>
<dbReference type="EMBL" id="VSSB01000002">
    <property type="protein sequence ID" value="TYL50437.1"/>
    <property type="molecule type" value="Genomic_DNA"/>
</dbReference>
<reference evidence="2 3" key="1">
    <citation type="submission" date="2019-08" db="EMBL/GenBank/DDBJ databases">
        <authorList>
            <person name="Hu J."/>
        </authorList>
    </citation>
    <scope>NUCLEOTIDE SEQUENCE [LARGE SCALE GENOMIC DNA]</scope>
    <source>
        <strain evidence="2 3">NEAU-184</strain>
    </source>
</reference>
<sequence length="243" mass="26814">MTESGYTDIPAVIRVLDGMKLSASKQTEGAVRALLRNAQTNSLETHAEIFLVDKSKSALKNLTPKDWAVLGIGTLVVIGATVATVKVMDRFKAGRPEKAEAIKTDGSHGIELHEPSEELSPVEAPVALVIGSEVETADEQVFITMTAEDWQELLRKAVLLNSLEERIWLLLSSVRIEGADEDVLEWQQRMKELSPQAAASEVRLMLEAHPELRYDEELADLIRMFIDGRPDDGDARLRSLGAE</sequence>